<dbReference type="Pfam" id="PF00746">
    <property type="entry name" value="Gram_pos_anchor"/>
    <property type="match status" value="1"/>
</dbReference>
<reference evidence="9 10" key="1">
    <citation type="journal article" date="2018" name="Pathog. Dis.">
        <title>Whole-genome sequencing based characterization of antimicrobial resistance in Enterococcus.</title>
        <authorList>
            <person name="Tyson G."/>
        </authorList>
    </citation>
    <scope>NUCLEOTIDE SEQUENCE [LARGE SCALE GENOMIC DNA]</scope>
    <source>
        <strain evidence="9 10">CVM N55263</strain>
    </source>
</reference>
<keyword evidence="1" id="KW-0134">Cell wall</keyword>
<dbReference type="AlphaFoldDB" id="A0A2S7S028"/>
<evidence type="ECO:0000313" key="10">
    <source>
        <dbReference type="Proteomes" id="UP000237934"/>
    </source>
</evidence>
<keyword evidence="2" id="KW-0964">Secreted</keyword>
<dbReference type="RefSeq" id="WP_104870663.1">
    <property type="nucleotide sequence ID" value="NZ_PUAP01000002.1"/>
</dbReference>
<feature type="domain" description="Gram-positive cocci surface proteins LPxTG" evidence="8">
    <location>
        <begin position="91"/>
        <end position="124"/>
    </location>
</feature>
<dbReference type="InterPro" id="IPR019931">
    <property type="entry name" value="LPXTG_anchor"/>
</dbReference>
<feature type="compositionally biased region" description="Polar residues" evidence="5">
    <location>
        <begin position="39"/>
        <end position="66"/>
    </location>
</feature>
<keyword evidence="3 7" id="KW-0732">Signal</keyword>
<name>A0A2S7S028_ENTMU</name>
<keyword evidence="6" id="KW-0812">Transmembrane</keyword>
<feature type="transmembrane region" description="Helical" evidence="6">
    <location>
        <begin position="100"/>
        <end position="118"/>
    </location>
</feature>
<feature type="region of interest" description="Disordered" evidence="5">
    <location>
        <begin position="36"/>
        <end position="90"/>
    </location>
</feature>
<gene>
    <name evidence="9" type="ORF">CUS89_00810</name>
</gene>
<evidence type="ECO:0000259" key="8">
    <source>
        <dbReference type="Pfam" id="PF00746"/>
    </source>
</evidence>
<dbReference type="NCBIfam" id="TIGR01167">
    <property type="entry name" value="LPXTG_anchor"/>
    <property type="match status" value="1"/>
</dbReference>
<comment type="caution">
    <text evidence="9">The sequence shown here is derived from an EMBL/GenBank/DDBJ whole genome shotgun (WGS) entry which is preliminary data.</text>
</comment>
<evidence type="ECO:0000256" key="2">
    <source>
        <dbReference type="ARBA" id="ARBA00022525"/>
    </source>
</evidence>
<keyword evidence="6" id="KW-1133">Transmembrane helix</keyword>
<evidence type="ECO:0000256" key="5">
    <source>
        <dbReference type="SAM" id="MobiDB-lite"/>
    </source>
</evidence>
<dbReference type="Proteomes" id="UP000237934">
    <property type="component" value="Unassembled WGS sequence"/>
</dbReference>
<feature type="compositionally biased region" description="Polar residues" evidence="5">
    <location>
        <begin position="76"/>
        <end position="85"/>
    </location>
</feature>
<evidence type="ECO:0000256" key="1">
    <source>
        <dbReference type="ARBA" id="ARBA00022512"/>
    </source>
</evidence>
<organism evidence="9 10">
    <name type="scientific">Enterococcus mundtii</name>
    <dbReference type="NCBI Taxonomy" id="53346"/>
    <lineage>
        <taxon>Bacteria</taxon>
        <taxon>Bacillati</taxon>
        <taxon>Bacillota</taxon>
        <taxon>Bacilli</taxon>
        <taxon>Lactobacillales</taxon>
        <taxon>Enterococcaceae</taxon>
        <taxon>Enterococcus</taxon>
    </lineage>
</organism>
<evidence type="ECO:0000256" key="6">
    <source>
        <dbReference type="SAM" id="Phobius"/>
    </source>
</evidence>
<evidence type="ECO:0000256" key="4">
    <source>
        <dbReference type="ARBA" id="ARBA00023088"/>
    </source>
</evidence>
<evidence type="ECO:0000313" key="9">
    <source>
        <dbReference type="EMBL" id="PQF25885.1"/>
    </source>
</evidence>
<accession>A0A2S7S028</accession>
<dbReference type="EMBL" id="PUAP01000002">
    <property type="protein sequence ID" value="PQF25885.1"/>
    <property type="molecule type" value="Genomic_DNA"/>
</dbReference>
<sequence>MRKVAQLLLFAGVIFLAGSSYFVHASEDRSFFKRVEGQIGSTHTPQEPDSGTSSEAGADNGTSGNNRDVLVVDTSKLPNRTQSKPSLFANLPKTGSKGNLWIQLAGILLILFSSQFIFSKKRSKDKDVLYI</sequence>
<keyword evidence="4" id="KW-0572">Peptidoglycan-anchor</keyword>
<evidence type="ECO:0000256" key="7">
    <source>
        <dbReference type="SAM" id="SignalP"/>
    </source>
</evidence>
<proteinExistence type="predicted"/>
<keyword evidence="6" id="KW-0472">Membrane</keyword>
<evidence type="ECO:0000256" key="3">
    <source>
        <dbReference type="ARBA" id="ARBA00022729"/>
    </source>
</evidence>
<feature type="signal peptide" evidence="7">
    <location>
        <begin position="1"/>
        <end position="25"/>
    </location>
</feature>
<protein>
    <recommendedName>
        <fullName evidence="8">Gram-positive cocci surface proteins LPxTG domain-containing protein</fullName>
    </recommendedName>
</protein>
<feature type="chain" id="PRO_5038423044" description="Gram-positive cocci surface proteins LPxTG domain-containing protein" evidence="7">
    <location>
        <begin position="26"/>
        <end position="131"/>
    </location>
</feature>